<dbReference type="OrthoDB" id="429894at2759"/>
<keyword evidence="3" id="KW-1185">Reference proteome</keyword>
<feature type="transmembrane region" description="Helical" evidence="1">
    <location>
        <begin position="178"/>
        <end position="198"/>
    </location>
</feature>
<proteinExistence type="predicted"/>
<dbReference type="AlphaFoldDB" id="A0A812LW25"/>
<feature type="transmembrane region" description="Helical" evidence="1">
    <location>
        <begin position="233"/>
        <end position="263"/>
    </location>
</feature>
<accession>A0A812LW25</accession>
<reference evidence="2" key="1">
    <citation type="submission" date="2021-02" db="EMBL/GenBank/DDBJ databases">
        <authorList>
            <person name="Dougan E. K."/>
            <person name="Rhodes N."/>
            <person name="Thang M."/>
            <person name="Chan C."/>
        </authorList>
    </citation>
    <scope>NUCLEOTIDE SEQUENCE</scope>
</reference>
<dbReference type="EMBL" id="CAJNDS010001247">
    <property type="protein sequence ID" value="CAE7253359.1"/>
    <property type="molecule type" value="Genomic_DNA"/>
</dbReference>
<name>A0A812LW25_9DINO</name>
<feature type="transmembrane region" description="Helical" evidence="1">
    <location>
        <begin position="270"/>
        <end position="289"/>
    </location>
</feature>
<keyword evidence="1" id="KW-1133">Transmembrane helix</keyword>
<evidence type="ECO:0000256" key="1">
    <source>
        <dbReference type="SAM" id="Phobius"/>
    </source>
</evidence>
<protein>
    <submittedName>
        <fullName evidence="2">Kif9 protein</fullName>
    </submittedName>
</protein>
<evidence type="ECO:0000313" key="3">
    <source>
        <dbReference type="Proteomes" id="UP000604046"/>
    </source>
</evidence>
<keyword evidence="1" id="KW-0812">Transmembrane</keyword>
<keyword evidence="1" id="KW-0472">Membrane</keyword>
<feature type="transmembrane region" description="Helical" evidence="1">
    <location>
        <begin position="301"/>
        <end position="319"/>
    </location>
</feature>
<feature type="transmembrane region" description="Helical" evidence="1">
    <location>
        <begin position="331"/>
        <end position="358"/>
    </location>
</feature>
<organism evidence="2 3">
    <name type="scientific">Symbiodinium natans</name>
    <dbReference type="NCBI Taxonomy" id="878477"/>
    <lineage>
        <taxon>Eukaryota</taxon>
        <taxon>Sar</taxon>
        <taxon>Alveolata</taxon>
        <taxon>Dinophyceae</taxon>
        <taxon>Suessiales</taxon>
        <taxon>Symbiodiniaceae</taxon>
        <taxon>Symbiodinium</taxon>
    </lineage>
</organism>
<sequence length="391" mass="43869">MALMGGFVFPEEARALYNCFTCPLNTNKGGGDDEVVGEIASLIGALFDAEASTTMMRRAEIAHRHADYDTLKATVLKQDARLNTVEWKSAKTASLLHSGMESGVVRTSQEKSEAIVPGRCHGILYGYKPTLCWTVLILAVSVGLNVHYSYQGSLGFGQLDGRTAVEASPILPGPGSLLAYRAVALLLTCVPLAGAVAFYRQKRKEEGEELFMGGFEVLLIFCTLWTWCWKAMYFFLATGLSIMYVAFGWVPPACVAGGLWIIFDIAFGTAWLVFWAVWLFLLPFAWYAGHQWVVDELLTPLPFYFHNANVLLMLTELVFSRWTVNLEHCVFPVYFCLAYLYWNWWLYSKIGVWIYFFLDYDRPSSVPVCLTLVAITVASFEFGAWLANLLK</sequence>
<evidence type="ECO:0000313" key="2">
    <source>
        <dbReference type="EMBL" id="CAE7253359.1"/>
    </source>
</evidence>
<feature type="transmembrane region" description="Helical" evidence="1">
    <location>
        <begin position="210"/>
        <end position="227"/>
    </location>
</feature>
<comment type="caution">
    <text evidence="2">The sequence shown here is derived from an EMBL/GenBank/DDBJ whole genome shotgun (WGS) entry which is preliminary data.</text>
</comment>
<feature type="transmembrane region" description="Helical" evidence="1">
    <location>
        <begin position="364"/>
        <end position="387"/>
    </location>
</feature>
<dbReference type="Proteomes" id="UP000604046">
    <property type="component" value="Unassembled WGS sequence"/>
</dbReference>
<gene>
    <name evidence="2" type="primary">Kif9</name>
    <name evidence="2" type="ORF">SNAT2548_LOCUS12736</name>
</gene>